<dbReference type="GO" id="GO:1990481">
    <property type="term" value="P:mRNA pseudouridine synthesis"/>
    <property type="evidence" value="ECO:0007669"/>
    <property type="project" value="TreeGrafter"/>
</dbReference>
<gene>
    <name evidence="6" type="ORF">FVE85_8414</name>
</gene>
<dbReference type="SUPFAM" id="SSF55120">
    <property type="entry name" value="Pseudouridine synthase"/>
    <property type="match status" value="1"/>
</dbReference>
<evidence type="ECO:0000259" key="5">
    <source>
        <dbReference type="Pfam" id="PF01509"/>
    </source>
</evidence>
<evidence type="ECO:0000256" key="1">
    <source>
        <dbReference type="ARBA" id="ARBA00008999"/>
    </source>
</evidence>
<dbReference type="InterPro" id="IPR014780">
    <property type="entry name" value="tRNA_psdUridine_synth_TruB"/>
</dbReference>
<evidence type="ECO:0000256" key="2">
    <source>
        <dbReference type="ARBA" id="ARBA00012787"/>
    </source>
</evidence>
<comment type="similarity">
    <text evidence="1">Belongs to the pseudouridine synthase TruB family.</text>
</comment>
<protein>
    <recommendedName>
        <fullName evidence="2">tRNA pseudouridine(55) synthase</fullName>
        <ecNumber evidence="2">5.4.99.25</ecNumber>
    </recommendedName>
</protein>
<dbReference type="InterPro" id="IPR002501">
    <property type="entry name" value="PsdUridine_synth_N"/>
</dbReference>
<dbReference type="OrthoDB" id="2811at2759"/>
<dbReference type="Gene3D" id="3.30.2350.10">
    <property type="entry name" value="Pseudouridine synthase"/>
    <property type="match status" value="1"/>
</dbReference>
<dbReference type="GO" id="GO:0005634">
    <property type="term" value="C:nucleus"/>
    <property type="evidence" value="ECO:0007669"/>
    <property type="project" value="TreeGrafter"/>
</dbReference>
<dbReference type="Proteomes" id="UP000324585">
    <property type="component" value="Unassembled WGS sequence"/>
</dbReference>
<feature type="domain" description="Pseudouridine synthase II N-terminal" evidence="5">
    <location>
        <begin position="124"/>
        <end position="245"/>
    </location>
</feature>
<dbReference type="GO" id="GO:0006400">
    <property type="term" value="P:tRNA modification"/>
    <property type="evidence" value="ECO:0007669"/>
    <property type="project" value="TreeGrafter"/>
</dbReference>
<keyword evidence="7" id="KW-1185">Reference proteome</keyword>
<evidence type="ECO:0000256" key="3">
    <source>
        <dbReference type="ARBA" id="ARBA00022694"/>
    </source>
</evidence>
<dbReference type="GO" id="GO:0003723">
    <property type="term" value="F:RNA binding"/>
    <property type="evidence" value="ECO:0007669"/>
    <property type="project" value="InterPro"/>
</dbReference>
<accession>A0A5J4YLR0</accession>
<dbReference type="Pfam" id="PF01509">
    <property type="entry name" value="TruB_N"/>
    <property type="match status" value="1"/>
</dbReference>
<comment type="caution">
    <text evidence="6">The sequence shown here is derived from an EMBL/GenBank/DDBJ whole genome shotgun (WGS) entry which is preliminary data.</text>
</comment>
<dbReference type="GO" id="GO:0160148">
    <property type="term" value="F:tRNA pseudouridine(55) synthase activity"/>
    <property type="evidence" value="ECO:0007669"/>
    <property type="project" value="UniProtKB-EC"/>
</dbReference>
<dbReference type="PANTHER" id="PTHR13767">
    <property type="entry name" value="TRNA-PSEUDOURIDINE SYNTHASE"/>
    <property type="match status" value="1"/>
</dbReference>
<dbReference type="AlphaFoldDB" id="A0A5J4YLR0"/>
<dbReference type="PANTHER" id="PTHR13767:SF2">
    <property type="entry name" value="PSEUDOURIDYLATE SYNTHASE TRUB1"/>
    <property type="match status" value="1"/>
</dbReference>
<proteinExistence type="inferred from homology"/>
<name>A0A5J4YLR0_PORPP</name>
<dbReference type="EMBL" id="VRMN01000011">
    <property type="protein sequence ID" value="KAA8491932.1"/>
    <property type="molecule type" value="Genomic_DNA"/>
</dbReference>
<evidence type="ECO:0000313" key="7">
    <source>
        <dbReference type="Proteomes" id="UP000324585"/>
    </source>
</evidence>
<dbReference type="EC" id="5.4.99.25" evidence="2"/>
<organism evidence="6 7">
    <name type="scientific">Porphyridium purpureum</name>
    <name type="common">Red alga</name>
    <name type="synonym">Porphyridium cruentum</name>
    <dbReference type="NCBI Taxonomy" id="35688"/>
    <lineage>
        <taxon>Eukaryota</taxon>
        <taxon>Rhodophyta</taxon>
        <taxon>Bangiophyceae</taxon>
        <taxon>Porphyridiales</taxon>
        <taxon>Porphyridiaceae</taxon>
        <taxon>Porphyridium</taxon>
    </lineage>
</organism>
<dbReference type="InterPro" id="IPR020103">
    <property type="entry name" value="PsdUridine_synth_cat_dom_sf"/>
</dbReference>
<reference evidence="7" key="1">
    <citation type="journal article" date="2019" name="Nat. Commun.">
        <title>Expansion of phycobilisome linker gene families in mesophilic red algae.</title>
        <authorList>
            <person name="Lee J."/>
            <person name="Kim D."/>
            <person name="Bhattacharya D."/>
            <person name="Yoon H.S."/>
        </authorList>
    </citation>
    <scope>NUCLEOTIDE SEQUENCE [LARGE SCALE GENOMIC DNA]</scope>
    <source>
        <strain evidence="7">CCMP 1328</strain>
    </source>
</reference>
<keyword evidence="4" id="KW-0413">Isomerase</keyword>
<keyword evidence="3" id="KW-0819">tRNA processing</keyword>
<evidence type="ECO:0000256" key="4">
    <source>
        <dbReference type="ARBA" id="ARBA00023235"/>
    </source>
</evidence>
<evidence type="ECO:0000313" key="6">
    <source>
        <dbReference type="EMBL" id="KAA8491932.1"/>
    </source>
</evidence>
<sequence length="333" mass="37704">MRTATPALVFVRGKKTLSKTKHAKIETMKRWQIKVEKWHTRAKEKARVMGLETVPECHFLVLDKPAGEICQPMVNVAKKLLRLAYGAAMDMRYCAFQKYRVQETKQEIVLPKEGKVLRTLPLDYGTTLERYASGLIVIGIEKGVKLLGQFLDGPHVYECTAQFGTATDTLHLQGKVIEESSYTHITKEFMEEMMETCFTGDIMQAPPIASGVVYQAIPVQVHAFKVIEYDLPRVRFHVRCSERTHVSKLVHDLAHALNSSAHLTELRRSQCGLFSLDGSISGDRKYLNSLEPKQLESHLKHANDVKPGSWPFAPQRARRKAIPRVSPAVIRTE</sequence>